<proteinExistence type="predicted"/>
<reference evidence="1" key="1">
    <citation type="submission" date="2020-12" db="EMBL/GenBank/DDBJ databases">
        <title>Metabolic potential, ecology and presence of endohyphal bacteria is reflected in genomic diversity of Mucoromycotina.</title>
        <authorList>
            <person name="Muszewska A."/>
            <person name="Okrasinska A."/>
            <person name="Steczkiewicz K."/>
            <person name="Drgas O."/>
            <person name="Orlowska M."/>
            <person name="Perlinska-Lenart U."/>
            <person name="Aleksandrzak-Piekarczyk T."/>
            <person name="Szatraj K."/>
            <person name="Zielenkiewicz U."/>
            <person name="Pilsyk S."/>
            <person name="Malc E."/>
            <person name="Mieczkowski P."/>
            <person name="Kruszewska J.S."/>
            <person name="Biernat P."/>
            <person name="Pawlowska J."/>
        </authorList>
    </citation>
    <scope>NUCLEOTIDE SEQUENCE</scope>
    <source>
        <strain evidence="1">WA0000017839</strain>
    </source>
</reference>
<feature type="non-terminal residue" evidence="1">
    <location>
        <position position="1"/>
    </location>
</feature>
<dbReference type="EMBL" id="JAEPRD010000122">
    <property type="protein sequence ID" value="KAG2197729.1"/>
    <property type="molecule type" value="Genomic_DNA"/>
</dbReference>
<sequence length="83" mass="9593">WSVACILQGQYDFGLQLIRSSYDSLLSAWTTLHPLAQTSRLTKLSQLERTVEIEDYLKLVKKVKQNTATSEQIEDFFKALTKR</sequence>
<name>A0A8H7QRZ9_9FUNG</name>
<dbReference type="AlphaFoldDB" id="A0A8H7QRZ9"/>
<dbReference type="Proteomes" id="UP000603453">
    <property type="component" value="Unassembled WGS sequence"/>
</dbReference>
<protein>
    <submittedName>
        <fullName evidence="1">Uncharacterized protein</fullName>
    </submittedName>
</protein>
<organism evidence="1 2">
    <name type="scientific">Mucor saturninus</name>
    <dbReference type="NCBI Taxonomy" id="64648"/>
    <lineage>
        <taxon>Eukaryota</taxon>
        <taxon>Fungi</taxon>
        <taxon>Fungi incertae sedis</taxon>
        <taxon>Mucoromycota</taxon>
        <taxon>Mucoromycotina</taxon>
        <taxon>Mucoromycetes</taxon>
        <taxon>Mucorales</taxon>
        <taxon>Mucorineae</taxon>
        <taxon>Mucoraceae</taxon>
        <taxon>Mucor</taxon>
    </lineage>
</organism>
<keyword evidence="2" id="KW-1185">Reference proteome</keyword>
<gene>
    <name evidence="1" type="ORF">INT47_010665</name>
</gene>
<comment type="caution">
    <text evidence="1">The sequence shown here is derived from an EMBL/GenBank/DDBJ whole genome shotgun (WGS) entry which is preliminary data.</text>
</comment>
<evidence type="ECO:0000313" key="2">
    <source>
        <dbReference type="Proteomes" id="UP000603453"/>
    </source>
</evidence>
<accession>A0A8H7QRZ9</accession>
<dbReference type="OrthoDB" id="381190at2759"/>
<evidence type="ECO:0000313" key="1">
    <source>
        <dbReference type="EMBL" id="KAG2197729.1"/>
    </source>
</evidence>